<dbReference type="Proteomes" id="UP000033354">
    <property type="component" value="Unassembled WGS sequence"/>
</dbReference>
<feature type="domain" description="HTH deoR-type" evidence="5">
    <location>
        <begin position="8"/>
        <end position="63"/>
    </location>
</feature>
<reference evidence="6 7" key="1">
    <citation type="submission" date="2015-02" db="EMBL/GenBank/DDBJ databases">
        <authorList>
            <person name="Adams M."/>
            <person name="Sutton G."/>
            <person name="Nelson K."/>
            <person name="Bonomo R."/>
            <person name="McCorrison J."/>
            <person name="Sanka R."/>
            <person name="Brinkac L."/>
            <person name="Nierman W."/>
        </authorList>
    </citation>
    <scope>NUCLEOTIDE SEQUENCE [LARGE SCALE GENOMIC DNA]</scope>
    <source>
        <strain evidence="6 7">CIDEIMsCOL9</strain>
    </source>
</reference>
<dbReference type="GO" id="GO:0003677">
    <property type="term" value="F:DNA binding"/>
    <property type="evidence" value="ECO:0007669"/>
    <property type="project" value="UniProtKB-KW"/>
</dbReference>
<keyword evidence="3" id="KW-0238">DNA-binding</keyword>
<dbReference type="InterPro" id="IPR018356">
    <property type="entry name" value="Tscrpt_reg_HTH_DeoR_CS"/>
</dbReference>
<dbReference type="Pfam" id="PF00455">
    <property type="entry name" value="DeoRC"/>
    <property type="match status" value="1"/>
</dbReference>
<dbReference type="PROSITE" id="PS51000">
    <property type="entry name" value="HTH_DEOR_2"/>
    <property type="match status" value="1"/>
</dbReference>
<evidence type="ECO:0000256" key="2">
    <source>
        <dbReference type="ARBA" id="ARBA00023015"/>
    </source>
</evidence>
<dbReference type="Gene3D" id="1.10.10.10">
    <property type="entry name" value="Winged helix-like DNA-binding domain superfamily/Winged helix DNA-binding domain"/>
    <property type="match status" value="1"/>
</dbReference>
<dbReference type="PROSITE" id="PS00894">
    <property type="entry name" value="HTH_DEOR_1"/>
    <property type="match status" value="1"/>
</dbReference>
<keyword evidence="4" id="KW-0804">Transcription</keyword>
<keyword evidence="7" id="KW-1185">Reference proteome</keyword>
<dbReference type="PRINTS" id="PR00037">
    <property type="entry name" value="HTHLACR"/>
</dbReference>
<dbReference type="SUPFAM" id="SSF100950">
    <property type="entry name" value="NagB/RpiA/CoA transferase-like"/>
    <property type="match status" value="1"/>
</dbReference>
<dbReference type="GeneID" id="63140667"/>
<accession>A0AAW3HJH0</accession>
<dbReference type="Pfam" id="PF08220">
    <property type="entry name" value="HTH_DeoR"/>
    <property type="match status" value="1"/>
</dbReference>
<dbReference type="PANTHER" id="PTHR30363:SF4">
    <property type="entry name" value="GLYCEROL-3-PHOSPHATE REGULON REPRESSOR"/>
    <property type="match status" value="1"/>
</dbReference>
<dbReference type="SMART" id="SM01134">
    <property type="entry name" value="DeoRC"/>
    <property type="match status" value="1"/>
</dbReference>
<dbReference type="InterPro" id="IPR037171">
    <property type="entry name" value="NagB/RpiA_transferase-like"/>
</dbReference>
<dbReference type="RefSeq" id="WP_032643923.1">
    <property type="nucleotide sequence ID" value="NZ_CP043318.1"/>
</dbReference>
<keyword evidence="2" id="KW-0805">Transcription regulation</keyword>
<protein>
    <submittedName>
        <fullName evidence="6">Decarboxylase</fullName>
    </submittedName>
</protein>
<sequence length="256" mass="27161">MLDYAAFPEQRQARIRQILQARGRVVCTELASQMNVSEHTIRRDLHELSKEGMCKKVYGGAVLQLPDAGNFSSREQQISAEKNTIAHKAAALVKPGGCIYIDAGTTNLALAKALPGDLRVTVVTNSPAIAAELLHHPLCELIMTGGQIQRTSGGAVDATATGQIQGMIFDQAFIGGCAMDPEMGLTGFDFADCAFKKVAIAQSNQTIVALTADKLPGVARYVVAKSRDIDMLVVDAGIEKGVLDAFAAQDVCIVCA</sequence>
<evidence type="ECO:0000313" key="7">
    <source>
        <dbReference type="Proteomes" id="UP000033354"/>
    </source>
</evidence>
<evidence type="ECO:0000256" key="4">
    <source>
        <dbReference type="ARBA" id="ARBA00023163"/>
    </source>
</evidence>
<evidence type="ECO:0000313" key="6">
    <source>
        <dbReference type="EMBL" id="KJX36761.1"/>
    </source>
</evidence>
<name>A0AAW3HJH0_9ENTR</name>
<evidence type="ECO:0000256" key="1">
    <source>
        <dbReference type="ARBA" id="ARBA00022491"/>
    </source>
</evidence>
<dbReference type="InterPro" id="IPR050313">
    <property type="entry name" value="Carb_Metab_HTH_regulators"/>
</dbReference>
<dbReference type="AlphaFoldDB" id="A0AAW3HJH0"/>
<dbReference type="SMART" id="SM00420">
    <property type="entry name" value="HTH_DEOR"/>
    <property type="match status" value="1"/>
</dbReference>
<evidence type="ECO:0000259" key="5">
    <source>
        <dbReference type="PROSITE" id="PS51000"/>
    </source>
</evidence>
<dbReference type="PANTHER" id="PTHR30363">
    <property type="entry name" value="HTH-TYPE TRANSCRIPTIONAL REGULATOR SRLR-RELATED"/>
    <property type="match status" value="1"/>
</dbReference>
<keyword evidence="1" id="KW-0678">Repressor</keyword>
<dbReference type="GO" id="GO:0003700">
    <property type="term" value="F:DNA-binding transcription factor activity"/>
    <property type="evidence" value="ECO:0007669"/>
    <property type="project" value="InterPro"/>
</dbReference>
<evidence type="ECO:0000256" key="3">
    <source>
        <dbReference type="ARBA" id="ARBA00023125"/>
    </source>
</evidence>
<proteinExistence type="predicted"/>
<dbReference type="InterPro" id="IPR014036">
    <property type="entry name" value="DeoR-like_C"/>
</dbReference>
<comment type="caution">
    <text evidence="6">The sequence shown here is derived from an EMBL/GenBank/DDBJ whole genome shotgun (WGS) entry which is preliminary data.</text>
</comment>
<dbReference type="InterPro" id="IPR001034">
    <property type="entry name" value="DeoR_HTH"/>
</dbReference>
<organism evidence="6 7">
    <name type="scientific">Enterobacter chengduensis</name>
    <dbReference type="NCBI Taxonomy" id="2494701"/>
    <lineage>
        <taxon>Bacteria</taxon>
        <taxon>Pseudomonadati</taxon>
        <taxon>Pseudomonadota</taxon>
        <taxon>Gammaproteobacteria</taxon>
        <taxon>Enterobacterales</taxon>
        <taxon>Enterobacteriaceae</taxon>
        <taxon>Enterobacter</taxon>
        <taxon>Enterobacter cloacae complex</taxon>
    </lineage>
</organism>
<dbReference type="SUPFAM" id="SSF46785">
    <property type="entry name" value="Winged helix' DNA-binding domain"/>
    <property type="match status" value="1"/>
</dbReference>
<gene>
    <name evidence="6" type="ORF">SG71_08855</name>
</gene>
<dbReference type="InterPro" id="IPR036388">
    <property type="entry name" value="WH-like_DNA-bd_sf"/>
</dbReference>
<dbReference type="InterPro" id="IPR036390">
    <property type="entry name" value="WH_DNA-bd_sf"/>
</dbReference>
<dbReference type="EMBL" id="JZKT01000012">
    <property type="protein sequence ID" value="KJX36761.1"/>
    <property type="molecule type" value="Genomic_DNA"/>
</dbReference>